<dbReference type="EC" id="3.2.1.35" evidence="7"/>
<accession>A0A811KS05</accession>
<evidence type="ECO:0000256" key="3">
    <source>
        <dbReference type="PIRNR" id="PIRNR038193"/>
    </source>
</evidence>
<dbReference type="OrthoDB" id="5796153at2759"/>
<dbReference type="Pfam" id="PF01630">
    <property type="entry name" value="Glyco_hydro_56"/>
    <property type="match status" value="1"/>
</dbReference>
<dbReference type="PROSITE" id="PS50026">
    <property type="entry name" value="EGF_3"/>
    <property type="match status" value="1"/>
</dbReference>
<evidence type="ECO:0000256" key="7">
    <source>
        <dbReference type="RuleBase" id="RU610713"/>
    </source>
</evidence>
<dbReference type="Proteomes" id="UP000783686">
    <property type="component" value="Unassembled WGS sequence"/>
</dbReference>
<feature type="domain" description="EGF-like" evidence="9">
    <location>
        <begin position="343"/>
        <end position="381"/>
    </location>
</feature>
<reference evidence="10" key="1">
    <citation type="submission" date="2020-09" db="EMBL/GenBank/DDBJ databases">
        <authorList>
            <person name="Kikuchi T."/>
        </authorList>
    </citation>
    <scope>NUCLEOTIDE SEQUENCE</scope>
    <source>
        <strain evidence="10">SH1</strain>
    </source>
</reference>
<keyword evidence="7" id="KW-0378">Hydrolase</keyword>
<feature type="disulfide bond" evidence="5">
    <location>
        <begin position="188"/>
        <end position="199"/>
    </location>
</feature>
<keyword evidence="6" id="KW-0245">EGF-like domain</keyword>
<dbReference type="Gene3D" id="3.20.20.70">
    <property type="entry name" value="Aldolase class I"/>
    <property type="match status" value="1"/>
</dbReference>
<dbReference type="GO" id="GO:0030214">
    <property type="term" value="P:hyaluronan catabolic process"/>
    <property type="evidence" value="ECO:0007669"/>
    <property type="project" value="TreeGrafter"/>
</dbReference>
<evidence type="ECO:0000256" key="1">
    <source>
        <dbReference type="ARBA" id="ARBA00008871"/>
    </source>
</evidence>
<dbReference type="PROSITE" id="PS01186">
    <property type="entry name" value="EGF_2"/>
    <property type="match status" value="1"/>
</dbReference>
<sequence length="387" mass="44569">MLTNLWLLLCFVGTVNGFEVIWNIPSKQCTFNPTSFGLAANSNNKFFGDKVVLLYETFGLFPFCNSEQENDEQKPECVPAADLSAHLEKAAADIEAAIPDPDFNGYGVIDYEAWRPLYEMNWSSRRIYQRYSRKLVQEITGITDPHELDHLARAEFDLAAKQFLVETIKLAKKLRPKAKWGFWEYPLCDYRAGYENLHCLDYYNDFNDQLSYIADHSDAIYPHIYYYEEEASEGQLHHAYARMKQTTDYIAKYNPNATVIPYIKIEYAPDESGIPKFYSKPALCASIKYPMELGAEAVLVWGGSWKMKERCQGFEEYLNSTVKPFVGEVRRKAEKCRESYCNNNGRCATDVNIVPNECHLGHSMVNPHCICYTGFEGKQCENKMTHF</sequence>
<comment type="caution">
    <text evidence="6">Lacks conserved residue(s) required for the propagation of feature annotation.</text>
</comment>
<dbReference type="AlphaFoldDB" id="A0A811KS05"/>
<dbReference type="InterPro" id="IPR018155">
    <property type="entry name" value="Hyaluronidase"/>
</dbReference>
<evidence type="ECO:0000256" key="8">
    <source>
        <dbReference type="SAM" id="SignalP"/>
    </source>
</evidence>
<comment type="caution">
    <text evidence="10">The sequence shown here is derived from an EMBL/GenBank/DDBJ whole genome shotgun (WGS) entry which is preliminary data.</text>
</comment>
<dbReference type="InterPro" id="IPR000742">
    <property type="entry name" value="EGF"/>
</dbReference>
<dbReference type="PIRSF" id="PIRSF038193">
    <property type="entry name" value="Hyaluronidase"/>
    <property type="match status" value="1"/>
</dbReference>
<keyword evidence="8" id="KW-0732">Signal</keyword>
<feature type="disulfide bond" evidence="6">
    <location>
        <begin position="371"/>
        <end position="380"/>
    </location>
</feature>
<dbReference type="GO" id="GO:0004415">
    <property type="term" value="F:hyalurononglucosaminidase activity"/>
    <property type="evidence" value="ECO:0007669"/>
    <property type="project" value="UniProtKB-UniRule"/>
</dbReference>
<keyword evidence="2 5" id="KW-1015">Disulfide bond</keyword>
<dbReference type="PRINTS" id="PR00846">
    <property type="entry name" value="GLHYDRLASE56"/>
</dbReference>
<feature type="disulfide bond" evidence="5">
    <location>
        <begin position="29"/>
        <end position="311"/>
    </location>
</feature>
<dbReference type="InterPro" id="IPR013785">
    <property type="entry name" value="Aldolase_TIM"/>
</dbReference>
<dbReference type="PANTHER" id="PTHR11769">
    <property type="entry name" value="HYALURONIDASE"/>
    <property type="match status" value="1"/>
</dbReference>
<feature type="chain" id="PRO_5035595256" description="Hyaluronidase" evidence="8">
    <location>
        <begin position="18"/>
        <end position="387"/>
    </location>
</feature>
<evidence type="ECO:0000256" key="4">
    <source>
        <dbReference type="PIRSR" id="PIRSR038193-1"/>
    </source>
</evidence>
<comment type="similarity">
    <text evidence="1 3 7">Belongs to the glycosyl hydrolase 56 family.</text>
</comment>
<dbReference type="InterPro" id="IPR017853">
    <property type="entry name" value="GH"/>
</dbReference>
<dbReference type="PROSITE" id="PS00022">
    <property type="entry name" value="EGF_1"/>
    <property type="match status" value="1"/>
</dbReference>
<evidence type="ECO:0000256" key="5">
    <source>
        <dbReference type="PIRSR" id="PIRSR038193-3"/>
    </source>
</evidence>
<evidence type="ECO:0000256" key="2">
    <source>
        <dbReference type="ARBA" id="ARBA00023157"/>
    </source>
</evidence>
<dbReference type="GO" id="GO:0005975">
    <property type="term" value="P:carbohydrate metabolic process"/>
    <property type="evidence" value="ECO:0007669"/>
    <property type="project" value="UniProtKB-UniRule"/>
</dbReference>
<dbReference type="EMBL" id="CAJFDH010000004">
    <property type="protein sequence ID" value="CAD5218249.1"/>
    <property type="molecule type" value="Genomic_DNA"/>
</dbReference>
<evidence type="ECO:0000313" key="11">
    <source>
        <dbReference type="Proteomes" id="UP000614601"/>
    </source>
</evidence>
<feature type="active site" description="Proton donor" evidence="4">
    <location>
        <position position="112"/>
    </location>
</feature>
<dbReference type="Proteomes" id="UP000614601">
    <property type="component" value="Unassembled WGS sequence"/>
</dbReference>
<gene>
    <name evidence="10" type="ORF">BOKJ2_LOCUS7459</name>
</gene>
<dbReference type="SUPFAM" id="SSF51445">
    <property type="entry name" value="(Trans)glycosidases"/>
    <property type="match status" value="1"/>
</dbReference>
<protein>
    <recommendedName>
        <fullName evidence="7">Hyaluronidase</fullName>
        <ecNumber evidence="7">3.2.1.35</ecNumber>
    </recommendedName>
</protein>
<evidence type="ECO:0000256" key="6">
    <source>
        <dbReference type="PROSITE-ProRule" id="PRU00076"/>
    </source>
</evidence>
<feature type="signal peptide" evidence="8">
    <location>
        <begin position="1"/>
        <end position="17"/>
    </location>
</feature>
<comment type="catalytic activity">
    <reaction evidence="7">
        <text>Random hydrolysis of (1-&gt;4)-linkages between N-acetyl-beta-D-glucosamine and D-glucuronate residues in hyaluronate.</text>
        <dbReference type="EC" id="3.2.1.35"/>
    </reaction>
</comment>
<dbReference type="PANTHER" id="PTHR11769:SF35">
    <property type="entry name" value="HYALURONIDASE"/>
    <property type="match status" value="1"/>
</dbReference>
<proteinExistence type="inferred from homology"/>
<keyword evidence="7" id="KW-0326">Glycosidase</keyword>
<evidence type="ECO:0000313" key="10">
    <source>
        <dbReference type="EMBL" id="CAD5218249.1"/>
    </source>
</evidence>
<keyword evidence="11" id="KW-1185">Reference proteome</keyword>
<name>A0A811KS05_9BILA</name>
<feature type="disulfide bond" evidence="5">
    <location>
        <begin position="336"/>
        <end position="347"/>
    </location>
</feature>
<organism evidence="10 11">
    <name type="scientific">Bursaphelenchus okinawaensis</name>
    <dbReference type="NCBI Taxonomy" id="465554"/>
    <lineage>
        <taxon>Eukaryota</taxon>
        <taxon>Metazoa</taxon>
        <taxon>Ecdysozoa</taxon>
        <taxon>Nematoda</taxon>
        <taxon>Chromadorea</taxon>
        <taxon>Rhabditida</taxon>
        <taxon>Tylenchina</taxon>
        <taxon>Tylenchomorpha</taxon>
        <taxon>Aphelenchoidea</taxon>
        <taxon>Aphelenchoididae</taxon>
        <taxon>Bursaphelenchus</taxon>
    </lineage>
</organism>
<evidence type="ECO:0000259" key="9">
    <source>
        <dbReference type="PROSITE" id="PS50026"/>
    </source>
</evidence>
<dbReference type="EMBL" id="CAJFCW020000004">
    <property type="protein sequence ID" value="CAG9109732.1"/>
    <property type="molecule type" value="Genomic_DNA"/>
</dbReference>